<proteinExistence type="inferred from homology"/>
<sequence precursor="true">MRQVLALSAMVCSLSFSSVALADDQATTELRTLLSHISQYKAMFKQTITDTEGNVVHEANGNIVLARPDKLRWETVSPDENTLVADGETVWNIDPFVEQVTIIDQKKAVKDNPIMLITATDDETWSKFVVRKADAASDEYFVTPVNQEGQIRELTLIFSDDALVGLTTLDAQEQISSLKFSAVETQFPLAADAFTPSFSDSYIVDDQR</sequence>
<comment type="caution">
    <text evidence="11">The sequence shown here is derived from an EMBL/GenBank/DDBJ whole genome shotgun (WGS) entry which is preliminary data.</text>
</comment>
<dbReference type="CDD" id="cd16325">
    <property type="entry name" value="LolA"/>
    <property type="match status" value="1"/>
</dbReference>
<protein>
    <recommendedName>
        <fullName evidence="4 10">Outer-membrane lipoprotein carrier protein</fullName>
    </recommendedName>
</protein>
<feature type="signal peptide" evidence="10">
    <location>
        <begin position="1"/>
        <end position="22"/>
    </location>
</feature>
<dbReference type="STRING" id="1656094.BFC18_00935"/>
<dbReference type="GO" id="GO:0030288">
    <property type="term" value="C:outer membrane-bounded periplasmic space"/>
    <property type="evidence" value="ECO:0007669"/>
    <property type="project" value="TreeGrafter"/>
</dbReference>
<keyword evidence="12" id="KW-1185">Reference proteome</keyword>
<dbReference type="InterPro" id="IPR018323">
    <property type="entry name" value="OM_lipoprot_carrier_LolA_Pbac"/>
</dbReference>
<keyword evidence="11" id="KW-0449">Lipoprotein</keyword>
<keyword evidence="5 10" id="KW-0813">Transport</keyword>
<dbReference type="OrthoDB" id="9787361at2"/>
<organism evidence="11 12">
    <name type="scientific">Alteromonas confluentis</name>
    <dbReference type="NCBI Taxonomy" id="1656094"/>
    <lineage>
        <taxon>Bacteria</taxon>
        <taxon>Pseudomonadati</taxon>
        <taxon>Pseudomonadota</taxon>
        <taxon>Gammaproteobacteria</taxon>
        <taxon>Alteromonadales</taxon>
        <taxon>Alteromonadaceae</taxon>
        <taxon>Alteromonas/Salinimonas group</taxon>
        <taxon>Alteromonas</taxon>
    </lineage>
</organism>
<keyword evidence="9 10" id="KW-0143">Chaperone</keyword>
<accession>A0A1E7Z534</accession>
<dbReference type="SUPFAM" id="SSF89392">
    <property type="entry name" value="Prokaryotic lipoproteins and lipoprotein localization factors"/>
    <property type="match status" value="1"/>
</dbReference>
<reference evidence="11 12" key="1">
    <citation type="submission" date="2016-08" db="EMBL/GenBank/DDBJ databases">
        <authorList>
            <person name="Seilhamer J.J."/>
        </authorList>
    </citation>
    <scope>NUCLEOTIDE SEQUENCE [LARGE SCALE GENOMIC DNA]</scope>
    <source>
        <strain evidence="11 12">KCTC 42603</strain>
    </source>
</reference>
<keyword evidence="6 10" id="KW-0732">Signal</keyword>
<comment type="subcellular location">
    <subcellularLocation>
        <location evidence="1 10">Periplasm</location>
    </subcellularLocation>
</comment>
<evidence type="ECO:0000313" key="11">
    <source>
        <dbReference type="EMBL" id="OFC68649.1"/>
    </source>
</evidence>
<evidence type="ECO:0000256" key="10">
    <source>
        <dbReference type="HAMAP-Rule" id="MF_00240"/>
    </source>
</evidence>
<dbReference type="Proteomes" id="UP000175691">
    <property type="component" value="Unassembled WGS sequence"/>
</dbReference>
<dbReference type="InterPro" id="IPR029046">
    <property type="entry name" value="LolA/LolB/LppX"/>
</dbReference>
<name>A0A1E7Z534_9ALTE</name>
<feature type="chain" id="PRO_5009355476" description="Outer-membrane lipoprotein carrier protein" evidence="10">
    <location>
        <begin position="23"/>
        <end position="208"/>
    </location>
</feature>
<evidence type="ECO:0000256" key="8">
    <source>
        <dbReference type="ARBA" id="ARBA00022927"/>
    </source>
</evidence>
<evidence type="ECO:0000256" key="6">
    <source>
        <dbReference type="ARBA" id="ARBA00022729"/>
    </source>
</evidence>
<evidence type="ECO:0000256" key="7">
    <source>
        <dbReference type="ARBA" id="ARBA00022764"/>
    </source>
</evidence>
<evidence type="ECO:0000256" key="9">
    <source>
        <dbReference type="ARBA" id="ARBA00023186"/>
    </source>
</evidence>
<dbReference type="Pfam" id="PF03548">
    <property type="entry name" value="LolA"/>
    <property type="match status" value="1"/>
</dbReference>
<dbReference type="Gene3D" id="2.50.20.10">
    <property type="entry name" value="Lipoprotein localisation LolA/LolB/LppX"/>
    <property type="match status" value="1"/>
</dbReference>
<gene>
    <name evidence="10" type="primary">lolA</name>
    <name evidence="11" type="ORF">BFC18_00935</name>
</gene>
<dbReference type="PANTHER" id="PTHR35869:SF1">
    <property type="entry name" value="OUTER-MEMBRANE LIPOPROTEIN CARRIER PROTEIN"/>
    <property type="match status" value="1"/>
</dbReference>
<evidence type="ECO:0000313" key="12">
    <source>
        <dbReference type="Proteomes" id="UP000175691"/>
    </source>
</evidence>
<dbReference type="InterPro" id="IPR004564">
    <property type="entry name" value="OM_lipoprot_carrier_LolA-like"/>
</dbReference>
<keyword evidence="7 10" id="KW-0574">Periplasm</keyword>
<evidence type="ECO:0000256" key="4">
    <source>
        <dbReference type="ARBA" id="ARBA00014035"/>
    </source>
</evidence>
<evidence type="ECO:0000256" key="5">
    <source>
        <dbReference type="ARBA" id="ARBA00022448"/>
    </source>
</evidence>
<evidence type="ECO:0000256" key="1">
    <source>
        <dbReference type="ARBA" id="ARBA00004418"/>
    </source>
</evidence>
<evidence type="ECO:0000256" key="3">
    <source>
        <dbReference type="ARBA" id="ARBA00011245"/>
    </source>
</evidence>
<dbReference type="NCBIfam" id="TIGR00547">
    <property type="entry name" value="lolA"/>
    <property type="match status" value="1"/>
</dbReference>
<dbReference type="HAMAP" id="MF_00240">
    <property type="entry name" value="LolA"/>
    <property type="match status" value="1"/>
</dbReference>
<dbReference type="AlphaFoldDB" id="A0A1E7Z534"/>
<dbReference type="RefSeq" id="WP_070127688.1">
    <property type="nucleotide sequence ID" value="NZ_MDHN01000045.1"/>
</dbReference>
<dbReference type="EMBL" id="MDHN01000045">
    <property type="protein sequence ID" value="OFC68649.1"/>
    <property type="molecule type" value="Genomic_DNA"/>
</dbReference>
<keyword evidence="8 10" id="KW-0653">Protein transport</keyword>
<dbReference type="GO" id="GO:0044874">
    <property type="term" value="P:lipoprotein localization to outer membrane"/>
    <property type="evidence" value="ECO:0007669"/>
    <property type="project" value="UniProtKB-UniRule"/>
</dbReference>
<comment type="function">
    <text evidence="10">Participates in the translocation of lipoproteins from the inner membrane to the outer membrane. Only forms a complex with a lipoprotein if the residue after the N-terminal Cys is not an aspartate (The Asp acts as a targeting signal to indicate that the lipoprotein should stay in the inner membrane).</text>
</comment>
<dbReference type="GO" id="GO:0042953">
    <property type="term" value="P:lipoprotein transport"/>
    <property type="evidence" value="ECO:0007669"/>
    <property type="project" value="InterPro"/>
</dbReference>
<comment type="subunit">
    <text evidence="3 10">Monomer.</text>
</comment>
<comment type="similarity">
    <text evidence="2 10">Belongs to the LolA family.</text>
</comment>
<dbReference type="PANTHER" id="PTHR35869">
    <property type="entry name" value="OUTER-MEMBRANE LIPOPROTEIN CARRIER PROTEIN"/>
    <property type="match status" value="1"/>
</dbReference>
<evidence type="ECO:0000256" key="2">
    <source>
        <dbReference type="ARBA" id="ARBA00007615"/>
    </source>
</evidence>